<evidence type="ECO:0000256" key="1">
    <source>
        <dbReference type="SAM" id="MobiDB-lite"/>
    </source>
</evidence>
<dbReference type="EMBL" id="KZ999663">
    <property type="protein sequence ID" value="RKO84853.1"/>
    <property type="molecule type" value="Genomic_DNA"/>
</dbReference>
<keyword evidence="3" id="KW-1185">Reference proteome</keyword>
<organism evidence="2 3">
    <name type="scientific">Blyttiomyces helicus</name>
    <dbReference type="NCBI Taxonomy" id="388810"/>
    <lineage>
        <taxon>Eukaryota</taxon>
        <taxon>Fungi</taxon>
        <taxon>Fungi incertae sedis</taxon>
        <taxon>Chytridiomycota</taxon>
        <taxon>Chytridiomycota incertae sedis</taxon>
        <taxon>Chytridiomycetes</taxon>
        <taxon>Chytridiomycetes incertae sedis</taxon>
        <taxon>Blyttiomyces</taxon>
    </lineage>
</organism>
<evidence type="ECO:0000313" key="3">
    <source>
        <dbReference type="Proteomes" id="UP000269721"/>
    </source>
</evidence>
<name>A0A4P9W138_9FUNG</name>
<evidence type="ECO:0000313" key="2">
    <source>
        <dbReference type="EMBL" id="RKO84853.1"/>
    </source>
</evidence>
<protein>
    <submittedName>
        <fullName evidence="2">Uncharacterized protein</fullName>
    </submittedName>
</protein>
<proteinExistence type="predicted"/>
<sequence>MEAGQPMYTEVSRSTRFVNLQNSALHVALIMVNHGPPSPLKPAIHLTVRAVAPTLPRSTLTANKPAPRVPLAPSAGATVPPIDPEFHSILSSTYRCCICETLLPFPQPRVLVPPQLPRRVGDWELGRAGRLPVSPVYNGDFMFHHQRRETFLGITSQPLQAPSLAEIQIVEYKVMAPSHQETESWSLENGPPNDGNSGTAGMGDVNIGPESPLAGGRDIAAGDLLVYDRLSTPTHLVIPLQEKRMSNMRGQNASDYKSTA</sequence>
<accession>A0A4P9W138</accession>
<feature type="region of interest" description="Disordered" evidence="1">
    <location>
        <begin position="180"/>
        <end position="214"/>
    </location>
</feature>
<dbReference type="Proteomes" id="UP000269721">
    <property type="component" value="Unassembled WGS sequence"/>
</dbReference>
<gene>
    <name evidence="2" type="ORF">BDK51DRAFT_48645</name>
</gene>
<reference evidence="3" key="1">
    <citation type="journal article" date="2018" name="Nat. Microbiol.">
        <title>Leveraging single-cell genomics to expand the fungal tree of life.</title>
        <authorList>
            <person name="Ahrendt S.R."/>
            <person name="Quandt C.A."/>
            <person name="Ciobanu D."/>
            <person name="Clum A."/>
            <person name="Salamov A."/>
            <person name="Andreopoulos B."/>
            <person name="Cheng J.F."/>
            <person name="Woyke T."/>
            <person name="Pelin A."/>
            <person name="Henrissat B."/>
            <person name="Reynolds N.K."/>
            <person name="Benny G.L."/>
            <person name="Smith M.E."/>
            <person name="James T.Y."/>
            <person name="Grigoriev I.V."/>
        </authorList>
    </citation>
    <scope>NUCLEOTIDE SEQUENCE [LARGE SCALE GENOMIC DNA]</scope>
</reference>
<dbReference type="AlphaFoldDB" id="A0A4P9W138"/>